<gene>
    <name evidence="1" type="ORF">OO013_05020</name>
</gene>
<dbReference type="InterPro" id="IPR011652">
    <property type="entry name" value="MORN_2"/>
</dbReference>
<dbReference type="Pfam" id="PF07661">
    <property type="entry name" value="MORN_2"/>
    <property type="match status" value="2"/>
</dbReference>
<sequence length="201" mass="23862">MKFYRLFSVKDSVVKVTDYYENGSTQMTGQYKLPENSQSILDFFNSNSDTGMETGEFTWYDKNGIRTSMTCYNPQYYLTKDFFSKYKVDNLPDSLFAKLTFEKIYYKDGSKEFDGFYIDESLKHGIWFEYYANGKYYAINKYKNGLLDGKQKYFYINGIIEETCIYINGKRTGENNQYSNYGKLKKKKIYKNDKVISTEKY</sequence>
<name>A0ABT3RPC5_9BACT</name>
<evidence type="ECO:0000313" key="1">
    <source>
        <dbReference type="EMBL" id="MCX2743214.1"/>
    </source>
</evidence>
<accession>A0ABT3RPC5</accession>
<keyword evidence="2" id="KW-1185">Reference proteome</keyword>
<evidence type="ECO:0000313" key="2">
    <source>
        <dbReference type="Proteomes" id="UP001209885"/>
    </source>
</evidence>
<evidence type="ECO:0008006" key="3">
    <source>
        <dbReference type="Google" id="ProtNLM"/>
    </source>
</evidence>
<dbReference type="RefSeq" id="WP_266055589.1">
    <property type="nucleotide sequence ID" value="NZ_JAPFQN010000003.1"/>
</dbReference>
<comment type="caution">
    <text evidence="1">The sequence shown here is derived from an EMBL/GenBank/DDBJ whole genome shotgun (WGS) entry which is preliminary data.</text>
</comment>
<dbReference type="EMBL" id="JAPFQN010000003">
    <property type="protein sequence ID" value="MCX2743214.1"/>
    <property type="molecule type" value="Genomic_DNA"/>
</dbReference>
<protein>
    <recommendedName>
        <fullName evidence="3">Toxin-antitoxin system YwqK family antitoxin</fullName>
    </recommendedName>
</protein>
<reference evidence="1 2" key="1">
    <citation type="submission" date="2022-11" db="EMBL/GenBank/DDBJ databases">
        <title>The characterization of three novel Bacteroidetes species and genomic analysis of their roles in tidal elemental geochemical cycles.</title>
        <authorList>
            <person name="Ma K."/>
        </authorList>
    </citation>
    <scope>NUCLEOTIDE SEQUENCE [LARGE SCALE GENOMIC DNA]</scope>
    <source>
        <strain evidence="1 2">M17</strain>
    </source>
</reference>
<organism evidence="1 2">
    <name type="scientific">Mangrovivirga halotolerans</name>
    <dbReference type="NCBI Taxonomy" id="2993936"/>
    <lineage>
        <taxon>Bacteria</taxon>
        <taxon>Pseudomonadati</taxon>
        <taxon>Bacteroidota</taxon>
        <taxon>Cytophagia</taxon>
        <taxon>Cytophagales</taxon>
        <taxon>Mangrovivirgaceae</taxon>
        <taxon>Mangrovivirga</taxon>
    </lineage>
</organism>
<dbReference type="Gene3D" id="3.90.930.1">
    <property type="match status" value="1"/>
</dbReference>
<dbReference type="SUPFAM" id="SSF82185">
    <property type="entry name" value="Histone H3 K4-specific methyltransferase SET7/9 N-terminal domain"/>
    <property type="match status" value="1"/>
</dbReference>
<dbReference type="Proteomes" id="UP001209885">
    <property type="component" value="Unassembled WGS sequence"/>
</dbReference>
<proteinExistence type="predicted"/>